<protein>
    <submittedName>
        <fullName evidence="1">Uncharacterized protein</fullName>
    </submittedName>
</protein>
<name>A0AAD1TQJ9_PELCU</name>
<evidence type="ECO:0000313" key="2">
    <source>
        <dbReference type="Proteomes" id="UP001295444"/>
    </source>
</evidence>
<proteinExistence type="predicted"/>
<sequence length="87" mass="9966">PRPLPMKITHLPSRYAPESMFLEASVNNSIPPAKAPEVAFTMKRLQTNPSRLTRHANLKLRYEQLRFLSVTFLDLRTFALNSRSAVN</sequence>
<organism evidence="1 2">
    <name type="scientific">Pelobates cultripes</name>
    <name type="common">Western spadefoot toad</name>
    <dbReference type="NCBI Taxonomy" id="61616"/>
    <lineage>
        <taxon>Eukaryota</taxon>
        <taxon>Metazoa</taxon>
        <taxon>Chordata</taxon>
        <taxon>Craniata</taxon>
        <taxon>Vertebrata</taxon>
        <taxon>Euteleostomi</taxon>
        <taxon>Amphibia</taxon>
        <taxon>Batrachia</taxon>
        <taxon>Anura</taxon>
        <taxon>Pelobatoidea</taxon>
        <taxon>Pelobatidae</taxon>
        <taxon>Pelobates</taxon>
    </lineage>
</organism>
<reference evidence="1" key="1">
    <citation type="submission" date="2022-03" db="EMBL/GenBank/DDBJ databases">
        <authorList>
            <person name="Alioto T."/>
            <person name="Alioto T."/>
            <person name="Gomez Garrido J."/>
        </authorList>
    </citation>
    <scope>NUCLEOTIDE SEQUENCE</scope>
</reference>
<feature type="non-terminal residue" evidence="1">
    <location>
        <position position="1"/>
    </location>
</feature>
<accession>A0AAD1TQJ9</accession>
<dbReference type="AlphaFoldDB" id="A0AAD1TQJ9"/>
<dbReference type="Proteomes" id="UP001295444">
    <property type="component" value="Unassembled WGS sequence"/>
</dbReference>
<evidence type="ECO:0000313" key="1">
    <source>
        <dbReference type="EMBL" id="CAH2330038.1"/>
    </source>
</evidence>
<gene>
    <name evidence="1" type="ORF">PECUL_23A040177</name>
</gene>
<keyword evidence="2" id="KW-1185">Reference proteome</keyword>
<comment type="caution">
    <text evidence="1">The sequence shown here is derived from an EMBL/GenBank/DDBJ whole genome shotgun (WGS) entry which is preliminary data.</text>
</comment>
<dbReference type="EMBL" id="CAKOES020000180">
    <property type="protein sequence ID" value="CAH2330038.1"/>
    <property type="molecule type" value="Genomic_DNA"/>
</dbReference>